<keyword evidence="1" id="KW-0472">Membrane</keyword>
<evidence type="ECO:0000256" key="1">
    <source>
        <dbReference type="SAM" id="Phobius"/>
    </source>
</evidence>
<gene>
    <name evidence="2" type="ORF">IAC47_04935</name>
</gene>
<dbReference type="Proteomes" id="UP000824267">
    <property type="component" value="Unassembled WGS sequence"/>
</dbReference>
<comment type="caution">
    <text evidence="2">The sequence shown here is derived from an EMBL/GenBank/DDBJ whole genome shotgun (WGS) entry which is preliminary data.</text>
</comment>
<feature type="transmembrane region" description="Helical" evidence="1">
    <location>
        <begin position="35"/>
        <end position="52"/>
    </location>
</feature>
<reference evidence="2" key="1">
    <citation type="journal article" date="2021" name="PeerJ">
        <title>Extensive microbial diversity within the chicken gut microbiome revealed by metagenomics and culture.</title>
        <authorList>
            <person name="Gilroy R."/>
            <person name="Ravi A."/>
            <person name="Getino M."/>
            <person name="Pursley I."/>
            <person name="Horton D.L."/>
            <person name="Alikhan N.F."/>
            <person name="Baker D."/>
            <person name="Gharbi K."/>
            <person name="Hall N."/>
            <person name="Watson M."/>
            <person name="Adriaenssens E.M."/>
            <person name="Foster-Nyarko E."/>
            <person name="Jarju S."/>
            <person name="Secka A."/>
            <person name="Antonio M."/>
            <person name="Oren A."/>
            <person name="Chaudhuri R.R."/>
            <person name="La Ragione R."/>
            <person name="Hildebrand F."/>
            <person name="Pallen M.J."/>
        </authorList>
    </citation>
    <scope>NUCLEOTIDE SEQUENCE</scope>
    <source>
        <strain evidence="2">Gambia16-930</strain>
    </source>
</reference>
<name>A0A9D1RGC7_9BACT</name>
<dbReference type="EMBL" id="DXGG01000158">
    <property type="protein sequence ID" value="HIW87603.1"/>
    <property type="molecule type" value="Genomic_DNA"/>
</dbReference>
<reference evidence="2" key="2">
    <citation type="submission" date="2021-04" db="EMBL/GenBank/DDBJ databases">
        <authorList>
            <person name="Gilroy R."/>
        </authorList>
    </citation>
    <scope>NUCLEOTIDE SEQUENCE</scope>
    <source>
        <strain evidence="2">Gambia16-930</strain>
    </source>
</reference>
<feature type="transmembrane region" description="Helical" evidence="1">
    <location>
        <begin position="12"/>
        <end position="29"/>
    </location>
</feature>
<dbReference type="AlphaFoldDB" id="A0A9D1RGC7"/>
<organism evidence="2 3">
    <name type="scientific">Candidatus Onthomorpha intestinigallinarum</name>
    <dbReference type="NCBI Taxonomy" id="2840880"/>
    <lineage>
        <taxon>Bacteria</taxon>
        <taxon>Pseudomonadati</taxon>
        <taxon>Bacteroidota</taxon>
        <taxon>Bacteroidia</taxon>
        <taxon>Bacteroidales</taxon>
        <taxon>Candidatus Onthomorpha</taxon>
    </lineage>
</organism>
<protein>
    <submittedName>
        <fullName evidence="2">Uncharacterized protein</fullName>
    </submittedName>
</protein>
<keyword evidence="1" id="KW-1133">Transmembrane helix</keyword>
<sequence>MGKSFKVSKVELLIAIVFIIAGGICEFFMEDLWHLGILLSAVGYGGIVEILVKRYYYNKE</sequence>
<keyword evidence="1" id="KW-0812">Transmembrane</keyword>
<proteinExistence type="predicted"/>
<evidence type="ECO:0000313" key="3">
    <source>
        <dbReference type="Proteomes" id="UP000824267"/>
    </source>
</evidence>
<accession>A0A9D1RGC7</accession>
<evidence type="ECO:0000313" key="2">
    <source>
        <dbReference type="EMBL" id="HIW87603.1"/>
    </source>
</evidence>